<evidence type="ECO:0008006" key="3">
    <source>
        <dbReference type="Google" id="ProtNLM"/>
    </source>
</evidence>
<evidence type="ECO:0000313" key="2">
    <source>
        <dbReference type="Proteomes" id="UP000641588"/>
    </source>
</evidence>
<gene>
    <name evidence="1" type="ORF">GC093_06925</name>
</gene>
<evidence type="ECO:0000313" key="1">
    <source>
        <dbReference type="EMBL" id="NOU92968.1"/>
    </source>
</evidence>
<name>A0A972GMF7_9BACL</name>
<organism evidence="1 2">
    <name type="scientific">Paenibacillus foliorum</name>
    <dbReference type="NCBI Taxonomy" id="2654974"/>
    <lineage>
        <taxon>Bacteria</taxon>
        <taxon>Bacillati</taxon>
        <taxon>Bacillota</taxon>
        <taxon>Bacilli</taxon>
        <taxon>Bacillales</taxon>
        <taxon>Paenibacillaceae</taxon>
        <taxon>Paenibacillus</taxon>
    </lineage>
</organism>
<proteinExistence type="predicted"/>
<sequence length="269" mass="30871">MQKITLALSRAAATSQLRQIDETKPITWEFSGFSQNGEDGIIDFLTQKIINPNYYFIEVGASDGMENNTSWLAFGRKYEGIMFEGNVDSLIRLKQNVLPLILGVEGHHLFVSLENTDEIISKSLYSSPDFFSLDIDGNDYYIAKALLEKGFKPKIFAVEYNSAFGPNNSLTIKYDENFSIDFGNYENYLYYGVSIAAWKKLFELYGYKFVSVERRGVNAFFIDPSCFEGQFVESLDGIQFAENFYQLIKYKVSWEGQIFHLNNKELLKI</sequence>
<dbReference type="RefSeq" id="WP_171651167.1">
    <property type="nucleotide sequence ID" value="NZ_WHOD01000027.1"/>
</dbReference>
<dbReference type="EMBL" id="WHOD01000027">
    <property type="protein sequence ID" value="NOU92968.1"/>
    <property type="molecule type" value="Genomic_DNA"/>
</dbReference>
<comment type="caution">
    <text evidence="1">The sequence shown here is derived from an EMBL/GenBank/DDBJ whole genome shotgun (WGS) entry which is preliminary data.</text>
</comment>
<accession>A0A972GMF7</accession>
<keyword evidence="2" id="KW-1185">Reference proteome</keyword>
<dbReference type="Proteomes" id="UP000641588">
    <property type="component" value="Unassembled WGS sequence"/>
</dbReference>
<protein>
    <recommendedName>
        <fullName evidence="3">Methyltransferase FkbM domain-containing protein</fullName>
    </recommendedName>
</protein>
<reference evidence="1" key="1">
    <citation type="submission" date="2019-10" db="EMBL/GenBank/DDBJ databases">
        <title>Description of Paenibacillus glebae sp. nov.</title>
        <authorList>
            <person name="Carlier A."/>
            <person name="Qi S."/>
        </authorList>
    </citation>
    <scope>NUCLEOTIDE SEQUENCE</scope>
    <source>
        <strain evidence="1">LMG 31456</strain>
    </source>
</reference>
<dbReference type="AlphaFoldDB" id="A0A972GMF7"/>